<feature type="compositionally biased region" description="Acidic residues" evidence="1">
    <location>
        <begin position="11"/>
        <end position="23"/>
    </location>
</feature>
<keyword evidence="3" id="KW-1185">Reference proteome</keyword>
<dbReference type="AlphaFoldDB" id="A0A9N9HY86"/>
<comment type="caution">
    <text evidence="2">The sequence shown here is derived from an EMBL/GenBank/DDBJ whole genome shotgun (WGS) entry which is preliminary data.</text>
</comment>
<evidence type="ECO:0000313" key="2">
    <source>
        <dbReference type="EMBL" id="CAG8711880.1"/>
    </source>
</evidence>
<organism evidence="2 3">
    <name type="scientific">Dentiscutata erythropus</name>
    <dbReference type="NCBI Taxonomy" id="1348616"/>
    <lineage>
        <taxon>Eukaryota</taxon>
        <taxon>Fungi</taxon>
        <taxon>Fungi incertae sedis</taxon>
        <taxon>Mucoromycota</taxon>
        <taxon>Glomeromycotina</taxon>
        <taxon>Glomeromycetes</taxon>
        <taxon>Diversisporales</taxon>
        <taxon>Gigasporaceae</taxon>
        <taxon>Dentiscutata</taxon>
    </lineage>
</organism>
<proteinExistence type="predicted"/>
<dbReference type="OrthoDB" id="6510177at2759"/>
<reference evidence="2" key="1">
    <citation type="submission" date="2021-06" db="EMBL/GenBank/DDBJ databases">
        <authorList>
            <person name="Kallberg Y."/>
            <person name="Tangrot J."/>
            <person name="Rosling A."/>
        </authorList>
    </citation>
    <scope>NUCLEOTIDE SEQUENCE</scope>
    <source>
        <strain evidence="2">MA453B</strain>
    </source>
</reference>
<protein>
    <submittedName>
        <fullName evidence="2">570_t:CDS:1</fullName>
    </submittedName>
</protein>
<feature type="non-terminal residue" evidence="2">
    <location>
        <position position="304"/>
    </location>
</feature>
<dbReference type="Proteomes" id="UP000789405">
    <property type="component" value="Unassembled WGS sequence"/>
</dbReference>
<accession>A0A9N9HY86</accession>
<evidence type="ECO:0000256" key="1">
    <source>
        <dbReference type="SAM" id="MobiDB-lite"/>
    </source>
</evidence>
<evidence type="ECO:0000313" key="3">
    <source>
        <dbReference type="Proteomes" id="UP000789405"/>
    </source>
</evidence>
<feature type="region of interest" description="Disordered" evidence="1">
    <location>
        <begin position="1"/>
        <end position="23"/>
    </location>
</feature>
<feature type="compositionally biased region" description="Low complexity" evidence="1">
    <location>
        <begin position="1"/>
        <end position="10"/>
    </location>
</feature>
<gene>
    <name evidence="2" type="ORF">DERYTH_LOCUS13651</name>
</gene>
<name>A0A9N9HY86_9GLOM</name>
<sequence length="304" mass="35563">KKFKTFSSEQDWFEEDEDENDEIESFDSSHQDAIISIIIHPLKEESCPCGDTEESRGFSIITSSLDEKVKFWKLTRNFVDCTCMTSQLEEPPLNYKDNVDISERFQKDFLGNIRQPGSSVIVLLKGHIIGVRRTTDQNTPIKRSHGAEGEWEVWTFDINDPNAFEPIEEIDFLENHDDDEFKVKTIPLINDRFVGRRKVVSMANKNYLSNSSHSDYQNENHSHIHNEEDYVQGQVMDFRQRSQKQRVYPNNSHYDRISFKEEDVMNEMLPFSRIRRIVKVGEDGLAVTYGNFVKVIMFKELNDC</sequence>
<dbReference type="EMBL" id="CAJVPY010009732">
    <property type="protein sequence ID" value="CAG8711880.1"/>
    <property type="molecule type" value="Genomic_DNA"/>
</dbReference>